<keyword evidence="4" id="KW-1185">Reference proteome</keyword>
<gene>
    <name evidence="3" type="ORF">Amon01_000999500</name>
</gene>
<sequence length="91" mass="9549">MTTSKHWLFEPCGSVMLAVMISVDALSNLSQALEPETEGSIGSDPETEGSIGSDPETEGSIGSDPETETKVESHSSTSFEKNMLASAVEQA</sequence>
<organism evidence="3 4">
    <name type="scientific">Ambrosiozyma monospora</name>
    <name type="common">Yeast</name>
    <name type="synonym">Endomycopsis monosporus</name>
    <dbReference type="NCBI Taxonomy" id="43982"/>
    <lineage>
        <taxon>Eukaryota</taxon>
        <taxon>Fungi</taxon>
        <taxon>Dikarya</taxon>
        <taxon>Ascomycota</taxon>
        <taxon>Saccharomycotina</taxon>
        <taxon>Pichiomycetes</taxon>
        <taxon>Pichiales</taxon>
        <taxon>Pichiaceae</taxon>
        <taxon>Ambrosiozyma</taxon>
    </lineage>
</organism>
<feature type="signal peptide" evidence="2">
    <location>
        <begin position="1"/>
        <end position="32"/>
    </location>
</feature>
<dbReference type="Proteomes" id="UP001165063">
    <property type="component" value="Unassembled WGS sequence"/>
</dbReference>
<feature type="region of interest" description="Disordered" evidence="1">
    <location>
        <begin position="32"/>
        <end position="91"/>
    </location>
</feature>
<dbReference type="AlphaFoldDB" id="A0A9W6T8S1"/>
<protein>
    <submittedName>
        <fullName evidence="3">Unnamed protein product</fullName>
    </submittedName>
</protein>
<keyword evidence="2" id="KW-0732">Signal</keyword>
<reference evidence="3" key="1">
    <citation type="submission" date="2023-04" db="EMBL/GenBank/DDBJ databases">
        <title>Ambrosiozyma monospora NBRC 1965.</title>
        <authorList>
            <person name="Ichikawa N."/>
            <person name="Sato H."/>
            <person name="Tonouchi N."/>
        </authorList>
    </citation>
    <scope>NUCLEOTIDE SEQUENCE</scope>
    <source>
        <strain evidence="3">NBRC 1965</strain>
    </source>
</reference>
<proteinExistence type="predicted"/>
<evidence type="ECO:0000313" key="3">
    <source>
        <dbReference type="EMBL" id="GME81367.1"/>
    </source>
</evidence>
<comment type="caution">
    <text evidence="3">The sequence shown here is derived from an EMBL/GenBank/DDBJ whole genome shotgun (WGS) entry which is preliminary data.</text>
</comment>
<feature type="chain" id="PRO_5040822991" evidence="2">
    <location>
        <begin position="33"/>
        <end position="91"/>
    </location>
</feature>
<accession>A0A9W6T8S1</accession>
<name>A0A9W6T8S1_AMBMO</name>
<evidence type="ECO:0000256" key="2">
    <source>
        <dbReference type="SAM" id="SignalP"/>
    </source>
</evidence>
<evidence type="ECO:0000256" key="1">
    <source>
        <dbReference type="SAM" id="MobiDB-lite"/>
    </source>
</evidence>
<evidence type="ECO:0000313" key="4">
    <source>
        <dbReference type="Proteomes" id="UP001165063"/>
    </source>
</evidence>
<dbReference type="EMBL" id="BSXU01014744">
    <property type="protein sequence ID" value="GME81367.1"/>
    <property type="molecule type" value="Genomic_DNA"/>
</dbReference>